<dbReference type="InterPro" id="IPR006016">
    <property type="entry name" value="UspA"/>
</dbReference>
<dbReference type="AlphaFoldDB" id="A0A1T5K0B9"/>
<evidence type="ECO:0000313" key="2">
    <source>
        <dbReference type="EMBL" id="SKC57091.1"/>
    </source>
</evidence>
<proteinExistence type="predicted"/>
<feature type="domain" description="UspA" evidence="1">
    <location>
        <begin position="1"/>
        <end position="143"/>
    </location>
</feature>
<evidence type="ECO:0000259" key="1">
    <source>
        <dbReference type="Pfam" id="PF00582"/>
    </source>
</evidence>
<accession>A0A1T5K0B9</accession>
<dbReference type="Pfam" id="PF00582">
    <property type="entry name" value="Usp"/>
    <property type="match status" value="1"/>
</dbReference>
<dbReference type="Proteomes" id="UP000189777">
    <property type="component" value="Unassembled WGS sequence"/>
</dbReference>
<dbReference type="EMBL" id="FUZQ01000003">
    <property type="protein sequence ID" value="SKC57091.1"/>
    <property type="molecule type" value="Genomic_DNA"/>
</dbReference>
<dbReference type="SUPFAM" id="SSF52402">
    <property type="entry name" value="Adenine nucleotide alpha hydrolases-like"/>
    <property type="match status" value="1"/>
</dbReference>
<dbReference type="Gene3D" id="3.40.50.620">
    <property type="entry name" value="HUPs"/>
    <property type="match status" value="1"/>
</dbReference>
<sequence length="151" mass="15158">MTGPVLVGVPHDHRPSVPRRAADLAAALGAELLCVTVDEASVRVSSGGVAPVDPDAGSPAADDGDAHDALAAALAGSPVPWRLERTAGDPAAELARLAAAHDAVLIVVGARRPGVLGWATHLVGGTVAGRLVHDQPRPVVVLPDEHADDAS</sequence>
<gene>
    <name evidence="2" type="ORF">SAMN04324258_1724</name>
</gene>
<dbReference type="STRING" id="526729.SAMN04324258_1724"/>
<reference evidence="2 3" key="1">
    <citation type="submission" date="2017-02" db="EMBL/GenBank/DDBJ databases">
        <authorList>
            <person name="Peterson S.W."/>
        </authorList>
    </citation>
    <scope>NUCLEOTIDE SEQUENCE [LARGE SCALE GENOMIC DNA]</scope>
    <source>
        <strain evidence="2 3">DSM 21481</strain>
    </source>
</reference>
<protein>
    <submittedName>
        <fullName evidence="2">Nucleotide-binding universal stress protein, UspA family</fullName>
    </submittedName>
</protein>
<organism evidence="2 3">
    <name type="scientific">Krasilnikoviella flava</name>
    <dbReference type="NCBI Taxonomy" id="526729"/>
    <lineage>
        <taxon>Bacteria</taxon>
        <taxon>Bacillati</taxon>
        <taxon>Actinomycetota</taxon>
        <taxon>Actinomycetes</taxon>
        <taxon>Micrococcales</taxon>
        <taxon>Promicromonosporaceae</taxon>
        <taxon>Krasilnikoviella</taxon>
    </lineage>
</organism>
<dbReference type="RefSeq" id="WP_079573504.1">
    <property type="nucleotide sequence ID" value="NZ_FUZQ01000003.1"/>
</dbReference>
<dbReference type="OrthoDB" id="3213322at2"/>
<dbReference type="InterPro" id="IPR014729">
    <property type="entry name" value="Rossmann-like_a/b/a_fold"/>
</dbReference>
<evidence type="ECO:0000313" key="3">
    <source>
        <dbReference type="Proteomes" id="UP000189777"/>
    </source>
</evidence>
<keyword evidence="3" id="KW-1185">Reference proteome</keyword>
<name>A0A1T5K0B9_9MICO</name>